<protein>
    <submittedName>
        <fullName evidence="1">Cof-type HAD-IIB family hydrolase</fullName>
    </submittedName>
</protein>
<dbReference type="InterPro" id="IPR036412">
    <property type="entry name" value="HAD-like_sf"/>
</dbReference>
<dbReference type="Gene3D" id="3.30.1240.10">
    <property type="match status" value="1"/>
</dbReference>
<sequence>MMRKIAFFDLDGTLCSGGDLHVSLEIKQAFQSMRENEIEPVIATGRSFYEVQHLLTFLEVENYILSNGCYVKFKGKLIQNATMSIVEIQHILAIANEYNIGTGFFNRNGFALTMDNPIVQQHMRSMGSMDIEFNEKFFVEQPVNFMNLYLNAKTERVIREKIIAVSDIERYAPLAIDILPKGVSKGQAINLLLEKVSDSRVTTYAFGNQNNDISMFKTVNYGMSMKESTAELKKLSSYVAKTDNGVLEGLKHFKLI</sequence>
<dbReference type="RefSeq" id="WP_081322274.1">
    <property type="nucleotide sequence ID" value="NZ_BCMP01000026.1"/>
</dbReference>
<dbReference type="PANTHER" id="PTHR10000">
    <property type="entry name" value="PHOSPHOSERINE PHOSPHATASE"/>
    <property type="match status" value="1"/>
</dbReference>
<dbReference type="EMBL" id="WIPA01000010">
    <property type="protein sequence ID" value="MQR27114.1"/>
    <property type="molecule type" value="Genomic_DNA"/>
</dbReference>
<dbReference type="Pfam" id="PF08282">
    <property type="entry name" value="Hydrolase_3"/>
    <property type="match status" value="1"/>
</dbReference>
<proteinExistence type="predicted"/>
<evidence type="ECO:0000313" key="2">
    <source>
        <dbReference type="Proteomes" id="UP000469952"/>
    </source>
</evidence>
<dbReference type="NCBIfam" id="TIGR00099">
    <property type="entry name" value="Cof-subfamily"/>
    <property type="match status" value="1"/>
</dbReference>
<dbReference type="SFLD" id="SFLDG01140">
    <property type="entry name" value="C2.B:_Phosphomannomutase_and_P"/>
    <property type="match status" value="1"/>
</dbReference>
<dbReference type="SUPFAM" id="SSF56784">
    <property type="entry name" value="HAD-like"/>
    <property type="match status" value="1"/>
</dbReference>
<dbReference type="InterPro" id="IPR006379">
    <property type="entry name" value="HAD-SF_hydro_IIB"/>
</dbReference>
<dbReference type="InterPro" id="IPR023214">
    <property type="entry name" value="HAD_sf"/>
</dbReference>
<dbReference type="Gene3D" id="3.40.50.1000">
    <property type="entry name" value="HAD superfamily/HAD-like"/>
    <property type="match status" value="1"/>
</dbReference>
<evidence type="ECO:0000313" key="1">
    <source>
        <dbReference type="EMBL" id="MQR27114.1"/>
    </source>
</evidence>
<dbReference type="NCBIfam" id="TIGR01484">
    <property type="entry name" value="HAD-SF-IIB"/>
    <property type="match status" value="1"/>
</dbReference>
<name>A0A843Z1F4_LEUME</name>
<reference evidence="1 2" key="1">
    <citation type="submission" date="2019-10" db="EMBL/GenBank/DDBJ databases">
        <title>WGS of Leuconostoc mesenteroides.</title>
        <authorList>
            <person name="Melo Bolivar J."/>
            <person name="Marino-Ramirez L."/>
            <person name="Villamil Diaz L.M."/>
        </authorList>
    </citation>
    <scope>NUCLEOTIDE SEQUENCE [LARGE SCALE GENOMIC DNA]</scope>
    <source>
        <strain evidence="1 2">M11</strain>
    </source>
</reference>
<dbReference type="SFLD" id="SFLDS00003">
    <property type="entry name" value="Haloacid_Dehalogenase"/>
    <property type="match status" value="1"/>
</dbReference>
<dbReference type="PANTHER" id="PTHR10000:SF25">
    <property type="entry name" value="PHOSPHATASE YKRA-RELATED"/>
    <property type="match status" value="1"/>
</dbReference>
<dbReference type="GO" id="GO:0005829">
    <property type="term" value="C:cytosol"/>
    <property type="evidence" value="ECO:0007669"/>
    <property type="project" value="TreeGrafter"/>
</dbReference>
<dbReference type="GO" id="GO:0016791">
    <property type="term" value="F:phosphatase activity"/>
    <property type="evidence" value="ECO:0007669"/>
    <property type="project" value="TreeGrafter"/>
</dbReference>
<accession>A0A843Z1F4</accession>
<comment type="caution">
    <text evidence="1">The sequence shown here is derived from an EMBL/GenBank/DDBJ whole genome shotgun (WGS) entry which is preliminary data.</text>
</comment>
<dbReference type="GO" id="GO:0000287">
    <property type="term" value="F:magnesium ion binding"/>
    <property type="evidence" value="ECO:0007669"/>
    <property type="project" value="TreeGrafter"/>
</dbReference>
<dbReference type="AlphaFoldDB" id="A0A843Z1F4"/>
<gene>
    <name evidence="1" type="ORF">GFV13_07525</name>
</gene>
<dbReference type="InterPro" id="IPR000150">
    <property type="entry name" value="Cof"/>
</dbReference>
<keyword evidence="1" id="KW-0378">Hydrolase</keyword>
<organism evidence="1 2">
    <name type="scientific">Leuconostoc mesenteroides</name>
    <dbReference type="NCBI Taxonomy" id="1245"/>
    <lineage>
        <taxon>Bacteria</taxon>
        <taxon>Bacillati</taxon>
        <taxon>Bacillota</taxon>
        <taxon>Bacilli</taxon>
        <taxon>Lactobacillales</taxon>
        <taxon>Lactobacillaceae</taxon>
        <taxon>Leuconostoc</taxon>
    </lineage>
</organism>
<dbReference type="Proteomes" id="UP000469952">
    <property type="component" value="Unassembled WGS sequence"/>
</dbReference>